<sequence>MNITLNISYITCKEIPSITAASQNGINAIYATSSPAP</sequence>
<evidence type="ECO:0000313" key="1">
    <source>
        <dbReference type="EMBL" id="JAD92451.1"/>
    </source>
</evidence>
<protein>
    <submittedName>
        <fullName evidence="1">Uncharacterized protein</fullName>
    </submittedName>
</protein>
<accession>A0A0A9DXD3</accession>
<reference evidence="1" key="2">
    <citation type="journal article" date="2015" name="Data Brief">
        <title>Shoot transcriptome of the giant reed, Arundo donax.</title>
        <authorList>
            <person name="Barrero R.A."/>
            <person name="Guerrero F.D."/>
            <person name="Moolhuijzen P."/>
            <person name="Goolsby J.A."/>
            <person name="Tidwell J."/>
            <person name="Bellgard S.E."/>
            <person name="Bellgard M.I."/>
        </authorList>
    </citation>
    <scope>NUCLEOTIDE SEQUENCE</scope>
    <source>
        <tissue evidence="1">Shoot tissue taken approximately 20 cm above the soil surface</tissue>
    </source>
</reference>
<name>A0A0A9DXD3_ARUDO</name>
<proteinExistence type="predicted"/>
<organism evidence="1">
    <name type="scientific">Arundo donax</name>
    <name type="common">Giant reed</name>
    <name type="synonym">Donax arundinaceus</name>
    <dbReference type="NCBI Taxonomy" id="35708"/>
    <lineage>
        <taxon>Eukaryota</taxon>
        <taxon>Viridiplantae</taxon>
        <taxon>Streptophyta</taxon>
        <taxon>Embryophyta</taxon>
        <taxon>Tracheophyta</taxon>
        <taxon>Spermatophyta</taxon>
        <taxon>Magnoliopsida</taxon>
        <taxon>Liliopsida</taxon>
        <taxon>Poales</taxon>
        <taxon>Poaceae</taxon>
        <taxon>PACMAD clade</taxon>
        <taxon>Arundinoideae</taxon>
        <taxon>Arundineae</taxon>
        <taxon>Arundo</taxon>
    </lineage>
</organism>
<reference evidence="1" key="1">
    <citation type="submission" date="2014-09" db="EMBL/GenBank/DDBJ databases">
        <authorList>
            <person name="Magalhaes I.L.F."/>
            <person name="Oliveira U."/>
            <person name="Santos F.R."/>
            <person name="Vidigal T.H.D.A."/>
            <person name="Brescovit A.D."/>
            <person name="Santos A.J."/>
        </authorList>
    </citation>
    <scope>NUCLEOTIDE SEQUENCE</scope>
    <source>
        <tissue evidence="1">Shoot tissue taken approximately 20 cm above the soil surface</tissue>
    </source>
</reference>
<dbReference type="AlphaFoldDB" id="A0A0A9DXD3"/>
<dbReference type="EMBL" id="GBRH01205444">
    <property type="protein sequence ID" value="JAD92451.1"/>
    <property type="molecule type" value="Transcribed_RNA"/>
</dbReference>